<evidence type="ECO:0000313" key="2">
    <source>
        <dbReference type="EMBL" id="KAL3627571.1"/>
    </source>
</evidence>
<keyword evidence="1" id="KW-0812">Transmembrane</keyword>
<dbReference type="Proteomes" id="UP001632038">
    <property type="component" value="Unassembled WGS sequence"/>
</dbReference>
<protein>
    <submittedName>
        <fullName evidence="2">Uncharacterized protein</fullName>
    </submittedName>
</protein>
<sequence>MGSPPPMPKASPSRDSVSGVPLRRGVILEGYSFSLQPWSIMGTILLIYFTLSIGKLNGNTDASI</sequence>
<evidence type="ECO:0000313" key="3">
    <source>
        <dbReference type="Proteomes" id="UP001632038"/>
    </source>
</evidence>
<dbReference type="AlphaFoldDB" id="A0ABD3CE14"/>
<gene>
    <name evidence="2" type="ORF">CASFOL_028934</name>
</gene>
<accession>A0ABD3CE14</accession>
<keyword evidence="3" id="KW-1185">Reference proteome</keyword>
<keyword evidence="1" id="KW-1133">Transmembrane helix</keyword>
<comment type="caution">
    <text evidence="2">The sequence shown here is derived from an EMBL/GenBank/DDBJ whole genome shotgun (WGS) entry which is preliminary data.</text>
</comment>
<dbReference type="EMBL" id="JAVIJP010000039">
    <property type="protein sequence ID" value="KAL3627571.1"/>
    <property type="molecule type" value="Genomic_DNA"/>
</dbReference>
<feature type="transmembrane region" description="Helical" evidence="1">
    <location>
        <begin position="38"/>
        <end position="56"/>
    </location>
</feature>
<keyword evidence="1" id="KW-0472">Membrane</keyword>
<proteinExistence type="predicted"/>
<reference evidence="3" key="1">
    <citation type="journal article" date="2024" name="IScience">
        <title>Strigolactones Initiate the Formation of Haustorium-like Structures in Castilleja.</title>
        <authorList>
            <person name="Buerger M."/>
            <person name="Peterson D."/>
            <person name="Chory J."/>
        </authorList>
    </citation>
    <scope>NUCLEOTIDE SEQUENCE [LARGE SCALE GENOMIC DNA]</scope>
</reference>
<name>A0ABD3CE14_9LAMI</name>
<organism evidence="2 3">
    <name type="scientific">Castilleja foliolosa</name>
    <dbReference type="NCBI Taxonomy" id="1961234"/>
    <lineage>
        <taxon>Eukaryota</taxon>
        <taxon>Viridiplantae</taxon>
        <taxon>Streptophyta</taxon>
        <taxon>Embryophyta</taxon>
        <taxon>Tracheophyta</taxon>
        <taxon>Spermatophyta</taxon>
        <taxon>Magnoliopsida</taxon>
        <taxon>eudicotyledons</taxon>
        <taxon>Gunneridae</taxon>
        <taxon>Pentapetalae</taxon>
        <taxon>asterids</taxon>
        <taxon>lamiids</taxon>
        <taxon>Lamiales</taxon>
        <taxon>Orobanchaceae</taxon>
        <taxon>Pedicularideae</taxon>
        <taxon>Castillejinae</taxon>
        <taxon>Castilleja</taxon>
    </lineage>
</organism>
<evidence type="ECO:0000256" key="1">
    <source>
        <dbReference type="SAM" id="Phobius"/>
    </source>
</evidence>